<reference evidence="1" key="1">
    <citation type="submission" date="2022-11" db="EMBL/GenBank/DDBJ databases">
        <title>Minimal conservation of predation-associated metabolite biosynthetic gene clusters underscores biosynthetic potential of Myxococcota including descriptions for ten novel species: Archangium lansinium sp. nov., Myxococcus landrumus sp. nov., Nannocystis bai.</title>
        <authorList>
            <person name="Ahearne A."/>
            <person name="Stevens C."/>
            <person name="Dowd S."/>
        </authorList>
    </citation>
    <scope>NUCLEOTIDE SEQUENCE</scope>
    <source>
        <strain evidence="1">Fl3</strain>
    </source>
</reference>
<evidence type="ECO:0000313" key="2">
    <source>
        <dbReference type="Proteomes" id="UP001164459"/>
    </source>
</evidence>
<proteinExistence type="predicted"/>
<gene>
    <name evidence="1" type="ORF">O0S08_43825</name>
</gene>
<name>A0ABY7H1S7_9BACT</name>
<sequence length="124" mass="14193">MDSDHAEQTVTRINNYLQQQLWFDFEVSEYQKGRLVVIGSIDTTVSHNVEIWFKDIAFVSLPMEWKTDTSAPPLSLIEGVEAVEISSRFQVEVGHHIFRFSPEDYAPQFGCLIGAREIGFQVVK</sequence>
<accession>A0ABY7H1S7</accession>
<dbReference type="Proteomes" id="UP001164459">
    <property type="component" value="Chromosome"/>
</dbReference>
<organism evidence="1 2">
    <name type="scientific">Nannocystis punicea</name>
    <dbReference type="NCBI Taxonomy" id="2995304"/>
    <lineage>
        <taxon>Bacteria</taxon>
        <taxon>Pseudomonadati</taxon>
        <taxon>Myxococcota</taxon>
        <taxon>Polyangia</taxon>
        <taxon>Nannocystales</taxon>
        <taxon>Nannocystaceae</taxon>
        <taxon>Nannocystis</taxon>
    </lineage>
</organism>
<protein>
    <submittedName>
        <fullName evidence="1">Uncharacterized protein</fullName>
    </submittedName>
</protein>
<dbReference type="EMBL" id="CP114040">
    <property type="protein sequence ID" value="WAS93142.1"/>
    <property type="molecule type" value="Genomic_DNA"/>
</dbReference>
<evidence type="ECO:0000313" key="1">
    <source>
        <dbReference type="EMBL" id="WAS93142.1"/>
    </source>
</evidence>
<dbReference type="RefSeq" id="WP_269035468.1">
    <property type="nucleotide sequence ID" value="NZ_CP114040.1"/>
</dbReference>
<keyword evidence="2" id="KW-1185">Reference proteome</keyword>